<dbReference type="EMBL" id="AP012167">
    <property type="protein sequence ID" value="BAN05976.1"/>
    <property type="molecule type" value="Genomic_DNA"/>
</dbReference>
<dbReference type="Proteomes" id="UP000012042">
    <property type="component" value="Chromosome"/>
</dbReference>
<dbReference type="PATRIC" id="fig|1001583.3.peg.332"/>
<dbReference type="KEGG" id="lbk:LVISKB_0341"/>
<organism evidence="1 2">
    <name type="scientific">Levilactobacillus brevis KB290</name>
    <dbReference type="NCBI Taxonomy" id="1001583"/>
    <lineage>
        <taxon>Bacteria</taxon>
        <taxon>Bacillati</taxon>
        <taxon>Bacillota</taxon>
        <taxon>Bacilli</taxon>
        <taxon>Lactobacillales</taxon>
        <taxon>Lactobacillaceae</taxon>
        <taxon>Levilactobacillus</taxon>
    </lineage>
</organism>
<evidence type="ECO:0000313" key="2">
    <source>
        <dbReference type="Proteomes" id="UP000012042"/>
    </source>
</evidence>
<protein>
    <submittedName>
        <fullName evidence="1">Uncharacterized protein</fullName>
    </submittedName>
</protein>
<evidence type="ECO:0000313" key="1">
    <source>
        <dbReference type="EMBL" id="BAN05976.1"/>
    </source>
</evidence>
<reference evidence="1 2" key="1">
    <citation type="journal article" date="2013" name="PLoS ONE">
        <title>Genomic Analysis by Deep Sequencing of the Probiotic Lactobacillus brevis KB290 Harboring Nine Plasmids Reveals Genomic Stability.</title>
        <authorList>
            <person name="Fukao M."/>
            <person name="Oshima K."/>
            <person name="Morita H."/>
            <person name="Toh H."/>
            <person name="Suda W."/>
            <person name="Kim S.W."/>
            <person name="Suzuki S."/>
            <person name="Yakabe T."/>
            <person name="Hattori M."/>
            <person name="Yajima N."/>
        </authorList>
    </citation>
    <scope>NUCLEOTIDE SEQUENCE [LARGE SCALE GENOMIC DNA]</scope>
    <source>
        <strain evidence="1 2">KB290</strain>
    </source>
</reference>
<dbReference type="AlphaFoldDB" id="M5AY15"/>
<proteinExistence type="predicted"/>
<accession>M5AY15</accession>
<dbReference type="HOGENOM" id="CLU_2880146_0_0_9"/>
<sequence length="64" mass="7294">MVSQKLLPVWLTLRQNSLYLRVELKRALSVGHGFFAIIRTNNANVDSRLPGKADVTRQPEFLSQ</sequence>
<gene>
    <name evidence="1" type="ORF">LVISKB_0341</name>
</gene>
<name>M5AY15_LEVBR</name>